<dbReference type="EMBL" id="BGZK01001779">
    <property type="protein sequence ID" value="GBP86191.1"/>
    <property type="molecule type" value="Genomic_DNA"/>
</dbReference>
<evidence type="ECO:0000313" key="2">
    <source>
        <dbReference type="Proteomes" id="UP000299102"/>
    </source>
</evidence>
<organism evidence="1 2">
    <name type="scientific">Eumeta variegata</name>
    <name type="common">Bagworm moth</name>
    <name type="synonym">Eumeta japonica</name>
    <dbReference type="NCBI Taxonomy" id="151549"/>
    <lineage>
        <taxon>Eukaryota</taxon>
        <taxon>Metazoa</taxon>
        <taxon>Ecdysozoa</taxon>
        <taxon>Arthropoda</taxon>
        <taxon>Hexapoda</taxon>
        <taxon>Insecta</taxon>
        <taxon>Pterygota</taxon>
        <taxon>Neoptera</taxon>
        <taxon>Endopterygota</taxon>
        <taxon>Lepidoptera</taxon>
        <taxon>Glossata</taxon>
        <taxon>Ditrysia</taxon>
        <taxon>Tineoidea</taxon>
        <taxon>Psychidae</taxon>
        <taxon>Oiketicinae</taxon>
        <taxon>Eumeta</taxon>
    </lineage>
</organism>
<accession>A0A4C1ZBM8</accession>
<proteinExistence type="predicted"/>
<protein>
    <submittedName>
        <fullName evidence="1">Uncharacterized protein</fullName>
    </submittedName>
</protein>
<gene>
    <name evidence="1" type="ORF">EVAR_63967_1</name>
</gene>
<sequence length="273" mass="30318">MCEIKAARARRGRPRSGGAESGVWTTFCRLRCAIRIRIFIIRMNLPLLLGAHAVSVRSAAPAAAAAHGCPHLSARVVPRAASDTIIWKLLYLTNIVLAQTDLENLWKYSVAVRARGLKNCQLARDNYTASVAARRTYPMRIQSMLIRFHRFVGKVASVTRESDDLSMCARADTAASDPATRVGGQKWIILGPNSSVRRPKITDFNARNQYNIQVIKYESESYGGHSESGVLYEHTRPSELHIKAMCAATRIMRPQRYLRALAAGQLHLHGALL</sequence>
<evidence type="ECO:0000313" key="1">
    <source>
        <dbReference type="EMBL" id="GBP86191.1"/>
    </source>
</evidence>
<comment type="caution">
    <text evidence="1">The sequence shown here is derived from an EMBL/GenBank/DDBJ whole genome shotgun (WGS) entry which is preliminary data.</text>
</comment>
<keyword evidence="2" id="KW-1185">Reference proteome</keyword>
<dbReference type="AlphaFoldDB" id="A0A4C1ZBM8"/>
<dbReference type="Proteomes" id="UP000299102">
    <property type="component" value="Unassembled WGS sequence"/>
</dbReference>
<name>A0A4C1ZBM8_EUMVA</name>
<reference evidence="1 2" key="1">
    <citation type="journal article" date="2019" name="Commun. Biol.">
        <title>The bagworm genome reveals a unique fibroin gene that provides high tensile strength.</title>
        <authorList>
            <person name="Kono N."/>
            <person name="Nakamura H."/>
            <person name="Ohtoshi R."/>
            <person name="Tomita M."/>
            <person name="Numata K."/>
            <person name="Arakawa K."/>
        </authorList>
    </citation>
    <scope>NUCLEOTIDE SEQUENCE [LARGE SCALE GENOMIC DNA]</scope>
</reference>